<name>A0A9Q9ARF3_9PEZI</name>
<feature type="region of interest" description="Disordered" evidence="1">
    <location>
        <begin position="485"/>
        <end position="535"/>
    </location>
</feature>
<feature type="region of interest" description="Disordered" evidence="1">
    <location>
        <begin position="634"/>
        <end position="664"/>
    </location>
</feature>
<keyword evidence="2" id="KW-1133">Transmembrane helix</keyword>
<feature type="region of interest" description="Disordered" evidence="1">
    <location>
        <begin position="240"/>
        <end position="267"/>
    </location>
</feature>
<keyword evidence="2" id="KW-0472">Membrane</keyword>
<dbReference type="Proteomes" id="UP001056384">
    <property type="component" value="Chromosome 5"/>
</dbReference>
<evidence type="ECO:0000313" key="4">
    <source>
        <dbReference type="Proteomes" id="UP001056384"/>
    </source>
</evidence>
<accession>A0A9Q9ARF3</accession>
<feature type="compositionally biased region" description="Polar residues" evidence="1">
    <location>
        <begin position="102"/>
        <end position="113"/>
    </location>
</feature>
<proteinExistence type="predicted"/>
<evidence type="ECO:0000256" key="2">
    <source>
        <dbReference type="SAM" id="Phobius"/>
    </source>
</evidence>
<dbReference type="EMBL" id="CP099422">
    <property type="protein sequence ID" value="USW53735.1"/>
    <property type="molecule type" value="Genomic_DNA"/>
</dbReference>
<organism evidence="3 4">
    <name type="scientific">Septoria linicola</name>
    <dbReference type="NCBI Taxonomy" id="215465"/>
    <lineage>
        <taxon>Eukaryota</taxon>
        <taxon>Fungi</taxon>
        <taxon>Dikarya</taxon>
        <taxon>Ascomycota</taxon>
        <taxon>Pezizomycotina</taxon>
        <taxon>Dothideomycetes</taxon>
        <taxon>Dothideomycetidae</taxon>
        <taxon>Mycosphaerellales</taxon>
        <taxon>Mycosphaerellaceae</taxon>
        <taxon>Septoria</taxon>
    </lineage>
</organism>
<feature type="region of interest" description="Disordered" evidence="1">
    <location>
        <begin position="102"/>
        <end position="170"/>
    </location>
</feature>
<evidence type="ECO:0000256" key="1">
    <source>
        <dbReference type="SAM" id="MobiDB-lite"/>
    </source>
</evidence>
<reference evidence="3" key="1">
    <citation type="submission" date="2022-06" db="EMBL/GenBank/DDBJ databases">
        <title>Complete genome sequences of two strains of the flax pathogen Septoria linicola.</title>
        <authorList>
            <person name="Lapalu N."/>
            <person name="Simon A."/>
            <person name="Demenou B."/>
            <person name="Paumier D."/>
            <person name="Guillot M.-P."/>
            <person name="Gout L."/>
            <person name="Valade R."/>
        </authorList>
    </citation>
    <scope>NUCLEOTIDE SEQUENCE</scope>
    <source>
        <strain evidence="3">SE15195</strain>
    </source>
</reference>
<feature type="compositionally biased region" description="Polar residues" evidence="1">
    <location>
        <begin position="256"/>
        <end position="266"/>
    </location>
</feature>
<evidence type="ECO:0000313" key="3">
    <source>
        <dbReference type="EMBL" id="USW53735.1"/>
    </source>
</evidence>
<gene>
    <name evidence="3" type="ORF">Slin15195_G070540</name>
</gene>
<keyword evidence="4" id="KW-1185">Reference proteome</keyword>
<sequence>MAAPDWPLHTTTSVFAPRSPNDSIRSLHLLDHLESPRLRLDDFHKFHQSPLPASSAQLEHRCVHRKASTANLAAARLRHTDPAAYCVDDPWTPSLILPRSFQSISEPNNSPSSTHHRPVTPRPRTYTASPSLSSSVDTLQSSPFPTPIHQGHHGAEFEDEENWSGSAEPLRTKRKFESLKRAKRLPRRAGGISSSDSNQDALWEVYADIFEVGPGVGTIVQQGDLKKAKSVRFEALEASSSAAAESDPEEVYGTRAGQQTSSTSLSGVDWPLSASHDNWQGTFGHLNTATPFRSPATVLYRGASFDVLNPHASLILDPQTLETPAEIDGLLESYFEDHDTMQDNTNQGDSSPHVPSESSRRVLYENADDARRNILRIQEQSKPQVTPPPKAMFSDMGTRKGERPFSDPFDLTLSEDGSRNALMSITDVVKEGRQADATSTTARMQPLGLGITDLDETHATSDQTTDPTIKDILADYEYTRVPLSQLETEFEEKDVGTSPSIEHGRGDNSQKPSYGSSYGLISPLQTPETDRSEMRDKARGTIALPTPPQPVYTGGPRNAGGLHYWTDCSDLPTTEQSYGNTNQLLNITPGEDIQYPPYAPSSPCHPATCVEPAHIHMTPGPIKIYEDPEPYSPIAGSVQDFDDDDKENIPPPDYDPDAASGRLHGDTDFRFPDVDDYSDDDGDLARAMPRSSSFYPDDGESEWITEHGVSQHDLRRSARLSAMSAESYANTSFVDSQYRFSFTPPVAEMPLPPIPDSSPQPSERLEFVGASKAAVTGFDDMAESRRMAIEARISLLESKIAEEQIASSYSGSPKIDLGARRAELTELDRLRGLLPSASRQFVFKASESLGTMKTHAQHKFEKAKTFVRPQYQPKVNFRRSAALGRQEAAFNSGSDTRGLLASPDTHSPYTYFGYSESTGTFMTIQQESPLNMRGPATNLWSPFDKDPTNRAINVKSPIGKRAKIVDIEMGLVNSKSKRSHRAAIGSQYEPRDLHLIKTKRMSDAELAARSAGWTMARSQAVGSPMAGGTDWSSSSTYPMLLKPETEVERTNRREQKRISKRFVYGCAAFPPLTLLFGLGFFDESIAKLTDGKVKEACAKEKRNALVVFLPLGIIFWAVLVLAIFLMVTITKGRGQANSSPF</sequence>
<feature type="compositionally biased region" description="Low complexity" evidence="1">
    <location>
        <begin position="129"/>
        <end position="143"/>
    </location>
</feature>
<feature type="region of interest" description="Disordered" evidence="1">
    <location>
        <begin position="340"/>
        <end position="360"/>
    </location>
</feature>
<feature type="transmembrane region" description="Helical" evidence="2">
    <location>
        <begin position="1103"/>
        <end position="1129"/>
    </location>
</feature>
<dbReference type="AlphaFoldDB" id="A0A9Q9ARF3"/>
<protein>
    <submittedName>
        <fullName evidence="3">Uncharacterized protein</fullName>
    </submittedName>
</protein>
<feature type="transmembrane region" description="Helical" evidence="2">
    <location>
        <begin position="1062"/>
        <end position="1082"/>
    </location>
</feature>
<keyword evidence="2" id="KW-0812">Transmembrane</keyword>